<accession>A0A976IJ57</accession>
<dbReference type="RefSeq" id="XP_067822270.1">
    <property type="nucleotide sequence ID" value="XM_067962160.1"/>
</dbReference>
<evidence type="ECO:0000256" key="5">
    <source>
        <dbReference type="PROSITE-ProRule" id="PRU00239"/>
    </source>
</evidence>
<evidence type="ECO:0000313" key="9">
    <source>
        <dbReference type="Proteomes" id="UP000294530"/>
    </source>
</evidence>
<dbReference type="InterPro" id="IPR036213">
    <property type="entry name" value="Calpain_III_sf"/>
</dbReference>
<proteinExistence type="predicted"/>
<feature type="active site" evidence="4 5">
    <location>
        <position position="470"/>
    </location>
</feature>
<dbReference type="GO" id="GO:0006508">
    <property type="term" value="P:proteolysis"/>
    <property type="evidence" value="ECO:0007669"/>
    <property type="project" value="UniProtKB-KW"/>
</dbReference>
<feature type="domain" description="Calpain catalytic" evidence="7">
    <location>
        <begin position="239"/>
        <end position="571"/>
    </location>
</feature>
<dbReference type="InterPro" id="IPR019734">
    <property type="entry name" value="TPR_rpt"/>
</dbReference>
<dbReference type="Gene3D" id="2.60.120.380">
    <property type="match status" value="2"/>
</dbReference>
<dbReference type="SUPFAM" id="SSF54001">
    <property type="entry name" value="Cysteine proteinases"/>
    <property type="match status" value="1"/>
</dbReference>
<keyword evidence="9" id="KW-1185">Reference proteome</keyword>
<dbReference type="SMART" id="SM00230">
    <property type="entry name" value="CysPc"/>
    <property type="match status" value="1"/>
</dbReference>
<dbReference type="Proteomes" id="UP000294530">
    <property type="component" value="Unassembled WGS sequence"/>
</dbReference>
<feature type="repeat" description="TPR" evidence="6">
    <location>
        <begin position="9"/>
        <end position="42"/>
    </location>
</feature>
<dbReference type="CDD" id="cd00044">
    <property type="entry name" value="CysPc"/>
    <property type="match status" value="1"/>
</dbReference>
<feature type="active site" evidence="4 5">
    <location>
        <position position="299"/>
    </location>
</feature>
<dbReference type="AlphaFoldDB" id="A0A976IJ57"/>
<sequence>MAERHYAEAQAAAHQAQRYQRAGQWNEALSLFEKALHIFKRLAVVESAVQREHLQLTIAELTTRMTALQQSSDFLLHEAMTQHAAARDLESSGSAFSDTVARYIAAADTYMLALNALPPSENMARATLKEQIEYVIDYISLLKAKNQMNQQNDSSRDDVDVAVLQWPDPPKGQPDVVLANASGPTPLADPTIEACWKPEDKLMKAYSSQELDVLRRSSQINGLLFVPWVDDLDGRETFNPSGLFYDPDGHVPLSAKQKTKEAVWMRPSDYAASCGLAPVMIAGGGVNPLVVKQDIVTDCSFVASLCIAAAYEQRFKKRLITNIMFPADKRTKQLVYNPYGKYVVKLWANGVPRKVVIDDLLPVSAISGQLLSSCTTRKNELWVSLIEKAYLKLNGGYDFPGGNSGIDLFALTGWIPESILISELHDAPSKEERLWKQLQSAFHFGDCIITMSTGDITKQEGKEIGLVPVHVYAVLNVYELTDYSQNGRKIRLLLVKNPWRKMSWKGPFSRHDKARWDGAIGHELRAYQRQFYATENPIIEKADGLQDQGLFWIDFESVKYYFENLYMNWNPELFPYKEVHHEHWPFELGPVNDSFTLGFNPQYTLIFRKNGPLEGALAAATSCTMWILLSKHVNVIQRGTENSNQQCLTLHVYRGTPGKRVFYNHCAVSRGTYSNNLHTLVSLDLDFASDLNPCFTLVASQYEKVAPLDYTISVFSTRPFSCLPIQQFVTSLPTSVVIAGAWDRACAGGRPLYSTFMDNPQFHLQLQQPLRSLHIFLETEVISTKKKDTVAFPINLRAALHTRERVCGLYAAENADIVDGESFQVLSSGKYRLGFCYIEIDAALLASSLHDIVLIPSTFEQCVLGKFTLRIVSDPPAGTSIAYHQIPAEGHGMELIRLRGKWNLQTGSAAGCDIYGCYTSNPKYLVHVTQECDLLARLLVDEQKEDAARSGSHTTGDYVSGPSINLSVFNSTSDGEIMLSSNPKLAFAGVTSGGGMYVSNARSGVLAKSFQRYSPGWYIIVPSTFESRDLSFELRIYASNHVDVRLL</sequence>
<evidence type="ECO:0000259" key="7">
    <source>
        <dbReference type="PROSITE" id="PS50203"/>
    </source>
</evidence>
<gene>
    <name evidence="8" type="ORF">CCR75_004070</name>
</gene>
<dbReference type="Pfam" id="PF01067">
    <property type="entry name" value="Calpain_III"/>
    <property type="match status" value="1"/>
</dbReference>
<evidence type="ECO:0000256" key="4">
    <source>
        <dbReference type="PIRSR" id="PIRSR622684-1"/>
    </source>
</evidence>
<dbReference type="InterPro" id="IPR051297">
    <property type="entry name" value="PalB/RIM13"/>
</dbReference>
<dbReference type="PROSITE" id="PS50005">
    <property type="entry name" value="TPR"/>
    <property type="match status" value="1"/>
</dbReference>
<dbReference type="SMART" id="SM00720">
    <property type="entry name" value="calpain_III"/>
    <property type="match status" value="1"/>
</dbReference>
<dbReference type="InterPro" id="IPR001300">
    <property type="entry name" value="Peptidase_C2_calpain_cat"/>
</dbReference>
<dbReference type="GeneID" id="94347831"/>
<dbReference type="InterPro" id="IPR022683">
    <property type="entry name" value="Calpain_III"/>
</dbReference>
<evidence type="ECO:0000256" key="3">
    <source>
        <dbReference type="ARBA" id="ARBA00022807"/>
    </source>
</evidence>
<keyword evidence="3 5" id="KW-0788">Thiol protease</keyword>
<dbReference type="Pfam" id="PF00648">
    <property type="entry name" value="Peptidase_C2"/>
    <property type="match status" value="1"/>
</dbReference>
<dbReference type="PANTHER" id="PTHR46143">
    <property type="entry name" value="CALPAIN-7"/>
    <property type="match status" value="1"/>
</dbReference>
<dbReference type="PANTHER" id="PTHR46143:SF1">
    <property type="entry name" value="CALPAIN-7"/>
    <property type="match status" value="1"/>
</dbReference>
<protein>
    <recommendedName>
        <fullName evidence="7">Calpain catalytic domain-containing protein</fullName>
    </recommendedName>
</protein>
<dbReference type="InterPro" id="IPR022684">
    <property type="entry name" value="Calpain_cysteine_protease"/>
</dbReference>
<dbReference type="EMBL" id="SHOA02000017">
    <property type="protein sequence ID" value="TDH72771.1"/>
    <property type="molecule type" value="Genomic_DNA"/>
</dbReference>
<evidence type="ECO:0000313" key="8">
    <source>
        <dbReference type="EMBL" id="TDH72771.1"/>
    </source>
</evidence>
<dbReference type="KEGG" id="blac:94347831"/>
<dbReference type="PRINTS" id="PR00704">
    <property type="entry name" value="CALPAIN"/>
</dbReference>
<feature type="active site" evidence="4 5">
    <location>
        <position position="497"/>
    </location>
</feature>
<dbReference type="OrthoDB" id="167576at2759"/>
<name>A0A976IJ57_BRELC</name>
<dbReference type="Gene3D" id="3.90.70.10">
    <property type="entry name" value="Cysteine proteinases"/>
    <property type="match status" value="1"/>
</dbReference>
<evidence type="ECO:0000256" key="6">
    <source>
        <dbReference type="PROSITE-ProRule" id="PRU00339"/>
    </source>
</evidence>
<dbReference type="GO" id="GO:0004198">
    <property type="term" value="F:calcium-dependent cysteine-type endopeptidase activity"/>
    <property type="evidence" value="ECO:0007669"/>
    <property type="project" value="InterPro"/>
</dbReference>
<comment type="caution">
    <text evidence="8">The sequence shown here is derived from an EMBL/GenBank/DDBJ whole genome shotgun (WGS) entry which is preliminary data.</text>
</comment>
<dbReference type="PROSITE" id="PS50203">
    <property type="entry name" value="CALPAIN_CAT"/>
    <property type="match status" value="1"/>
</dbReference>
<organism evidence="8 9">
    <name type="scientific">Bremia lactucae</name>
    <name type="common">Lettuce downy mildew</name>
    <dbReference type="NCBI Taxonomy" id="4779"/>
    <lineage>
        <taxon>Eukaryota</taxon>
        <taxon>Sar</taxon>
        <taxon>Stramenopiles</taxon>
        <taxon>Oomycota</taxon>
        <taxon>Peronosporomycetes</taxon>
        <taxon>Peronosporales</taxon>
        <taxon>Peronosporaceae</taxon>
        <taxon>Bremia</taxon>
    </lineage>
</organism>
<dbReference type="SUPFAM" id="SSF49758">
    <property type="entry name" value="Calpain large subunit, middle domain (domain III)"/>
    <property type="match status" value="3"/>
</dbReference>
<evidence type="ECO:0000256" key="2">
    <source>
        <dbReference type="ARBA" id="ARBA00022801"/>
    </source>
</evidence>
<keyword evidence="6" id="KW-0802">TPR repeat</keyword>
<dbReference type="InterPro" id="IPR022682">
    <property type="entry name" value="Calpain_domain_III"/>
</dbReference>
<keyword evidence="1 5" id="KW-0645">Protease</keyword>
<reference evidence="8 9" key="1">
    <citation type="journal article" date="2021" name="Genome Biol.">
        <title>AFLAP: assembly-free linkage analysis pipeline using k-mers from genome sequencing data.</title>
        <authorList>
            <person name="Fletcher K."/>
            <person name="Zhang L."/>
            <person name="Gil J."/>
            <person name="Han R."/>
            <person name="Cavanaugh K."/>
            <person name="Michelmore R."/>
        </authorList>
    </citation>
    <scope>NUCLEOTIDE SEQUENCE [LARGE SCALE GENOMIC DNA]</scope>
    <source>
        <strain evidence="8 9">SF5</strain>
    </source>
</reference>
<keyword evidence="2 5" id="KW-0378">Hydrolase</keyword>
<evidence type="ECO:0000256" key="1">
    <source>
        <dbReference type="ARBA" id="ARBA00022670"/>
    </source>
</evidence>
<dbReference type="InterPro" id="IPR038765">
    <property type="entry name" value="Papain-like_cys_pep_sf"/>
</dbReference>